<dbReference type="InterPro" id="IPR037484">
    <property type="entry name" value="AmhX-like"/>
</dbReference>
<accession>A0A1V3FEL9</accession>
<keyword evidence="1" id="KW-0464">Manganese</keyword>
<dbReference type="InterPro" id="IPR017439">
    <property type="entry name" value="Amidohydrolase"/>
</dbReference>
<dbReference type="Gene3D" id="3.40.630.10">
    <property type="entry name" value="Zn peptidases"/>
    <property type="match status" value="1"/>
</dbReference>
<dbReference type="PANTHER" id="PTHR11014:SF122">
    <property type="entry name" value="AMIDOHYDROLASE AMHX"/>
    <property type="match status" value="1"/>
</dbReference>
<reference evidence="4" key="1">
    <citation type="submission" date="2016-11" db="EMBL/GenBank/DDBJ databases">
        <title>Draft genome sequence of Anoxybacillus sp. strain 103 isolated from the Qarvajar hot spring in Nagorno-Karabach.</title>
        <authorList>
            <person name="Hovhannisyan P."/>
            <person name="Panosyan H."/>
            <person name="Birkeland N.-K."/>
        </authorList>
    </citation>
    <scope>NUCLEOTIDE SEQUENCE [LARGE SCALE GENOMIC DNA]</scope>
    <source>
        <strain evidence="4">103</strain>
    </source>
</reference>
<dbReference type="SUPFAM" id="SSF55031">
    <property type="entry name" value="Bacterial exopeptidase dimerisation domain"/>
    <property type="match status" value="1"/>
</dbReference>
<protein>
    <submittedName>
        <fullName evidence="3">Amidohydrolase</fullName>
    </submittedName>
</protein>
<evidence type="ECO:0000313" key="3">
    <source>
        <dbReference type="EMBL" id="OOE00001.1"/>
    </source>
</evidence>
<dbReference type="NCBIfam" id="TIGR01891">
    <property type="entry name" value="amidohydrolases"/>
    <property type="match status" value="1"/>
</dbReference>
<dbReference type="InterPro" id="IPR002933">
    <property type="entry name" value="Peptidase_M20"/>
</dbReference>
<feature type="binding site" evidence="1">
    <location>
        <position position="94"/>
    </location>
    <ligand>
        <name>Mn(2+)</name>
        <dbReference type="ChEBI" id="CHEBI:29035"/>
        <label>2</label>
    </ligand>
</feature>
<dbReference type="AlphaFoldDB" id="A0A1V3FEL9"/>
<evidence type="ECO:0000259" key="2">
    <source>
        <dbReference type="Pfam" id="PF07687"/>
    </source>
</evidence>
<evidence type="ECO:0000256" key="1">
    <source>
        <dbReference type="PIRSR" id="PIRSR005962-1"/>
    </source>
</evidence>
<organism evidence="3 4">
    <name type="scientific">Anoxybacillus kestanbolensis</name>
    <dbReference type="NCBI Taxonomy" id="227476"/>
    <lineage>
        <taxon>Bacteria</taxon>
        <taxon>Bacillati</taxon>
        <taxon>Bacillota</taxon>
        <taxon>Bacilli</taxon>
        <taxon>Bacillales</taxon>
        <taxon>Anoxybacillaceae</taxon>
        <taxon>Anoxybacillus</taxon>
    </lineage>
</organism>
<keyword evidence="1" id="KW-0479">Metal-binding</keyword>
<feature type="domain" description="Peptidase M20 dimerisation" evidence="2">
    <location>
        <begin position="172"/>
        <end position="268"/>
    </location>
</feature>
<evidence type="ECO:0000313" key="4">
    <source>
        <dbReference type="Proteomes" id="UP000188458"/>
    </source>
</evidence>
<feature type="binding site" evidence="1">
    <location>
        <position position="129"/>
    </location>
    <ligand>
        <name>Mn(2+)</name>
        <dbReference type="ChEBI" id="CHEBI:29035"/>
        <label>2</label>
    </ligand>
</feature>
<dbReference type="InterPro" id="IPR011650">
    <property type="entry name" value="Peptidase_M20_dimer"/>
</dbReference>
<feature type="binding site" evidence="1">
    <location>
        <position position="347"/>
    </location>
    <ligand>
        <name>Mn(2+)</name>
        <dbReference type="ChEBI" id="CHEBI:29035"/>
        <label>2</label>
    </ligand>
</feature>
<dbReference type="SUPFAM" id="SSF53187">
    <property type="entry name" value="Zn-dependent exopeptidases"/>
    <property type="match status" value="1"/>
</dbReference>
<dbReference type="Pfam" id="PF07687">
    <property type="entry name" value="M20_dimer"/>
    <property type="match status" value="1"/>
</dbReference>
<gene>
    <name evidence="3" type="ORF">BO219_13745</name>
</gene>
<feature type="binding site" evidence="1">
    <location>
        <position position="153"/>
    </location>
    <ligand>
        <name>Mn(2+)</name>
        <dbReference type="ChEBI" id="CHEBI:29035"/>
        <label>2</label>
    </ligand>
</feature>
<dbReference type="EMBL" id="MQAD01000037">
    <property type="protein sequence ID" value="OOE00001.1"/>
    <property type="molecule type" value="Genomic_DNA"/>
</dbReference>
<name>A0A1V3FEL9_9BACL</name>
<dbReference type="CDD" id="cd08018">
    <property type="entry name" value="M20_Acy1_amhX-like"/>
    <property type="match status" value="1"/>
</dbReference>
<dbReference type="Proteomes" id="UP000188458">
    <property type="component" value="Unassembled WGS sequence"/>
</dbReference>
<comment type="caution">
    <text evidence="3">The sequence shown here is derived from an EMBL/GenBank/DDBJ whole genome shotgun (WGS) entry which is preliminary data.</text>
</comment>
<keyword evidence="4" id="KW-1185">Reference proteome</keyword>
<dbReference type="PIRSF" id="PIRSF005962">
    <property type="entry name" value="Pept_M20D_amidohydro"/>
    <property type="match status" value="1"/>
</dbReference>
<sequence length="375" mass="41867">MKKGVHTEVMVLRCMYIEIFHYLHEHPETSWNEYNTTVYIRQFLEKEGIPYKVFDDCPGIVAEMGNGKPVVAVRADMDALWQEVDGEFKANHSCGHDAHMTIVMGLILKLKTCHWERGTVRFIFQPAEEKGNGAITMVEKGVVDDADYLFGVHLRPIEELRLKQAAPSIRHGAAEFLVANIYGSDFHGARPHQGVNAIDVISLINFQLKNICFSPQQSYSIKMTKCQAGGENFNIIPGNGQFALDVRAESNQLLQKIKEKVENVIKSAKSMGAEISYKWIDFTPAAEVSAEAENLLRKGIIETFGESGCVSSLVTSGSDDFHFYTIKRPHLKAAMLGLGANLKPGLHHPHMTFDHPCLIDGVQILKTAVMEVLKK</sequence>
<feature type="binding site" evidence="1">
    <location>
        <position position="96"/>
    </location>
    <ligand>
        <name>Mn(2+)</name>
        <dbReference type="ChEBI" id="CHEBI:29035"/>
        <label>2</label>
    </ligand>
</feature>
<dbReference type="Gene3D" id="3.30.70.360">
    <property type="match status" value="1"/>
</dbReference>
<dbReference type="GO" id="GO:0016787">
    <property type="term" value="F:hydrolase activity"/>
    <property type="evidence" value="ECO:0007669"/>
    <property type="project" value="InterPro"/>
</dbReference>
<proteinExistence type="predicted"/>
<dbReference type="Pfam" id="PF01546">
    <property type="entry name" value="Peptidase_M20"/>
    <property type="match status" value="1"/>
</dbReference>
<dbReference type="InterPro" id="IPR036264">
    <property type="entry name" value="Bact_exopeptidase_dim_dom"/>
</dbReference>
<dbReference type="GO" id="GO:0046872">
    <property type="term" value="F:metal ion binding"/>
    <property type="evidence" value="ECO:0007669"/>
    <property type="project" value="UniProtKB-KW"/>
</dbReference>
<comment type="cofactor">
    <cofactor evidence="1">
        <name>Mn(2+)</name>
        <dbReference type="ChEBI" id="CHEBI:29035"/>
    </cofactor>
    <text evidence="1">The Mn(2+) ion enhances activity.</text>
</comment>
<dbReference type="PANTHER" id="PTHR11014">
    <property type="entry name" value="PEPTIDASE M20 FAMILY MEMBER"/>
    <property type="match status" value="1"/>
</dbReference>